<dbReference type="Proteomes" id="UP001596997">
    <property type="component" value="Unassembled WGS sequence"/>
</dbReference>
<sequence length="801" mass="90265">MKNCALFLLLLLSQLVSSQNCNSTYLGEVKDFHDGSPLYGATIHLKELNKYAATDINGKFKFQNLCDGTITVLVSHIGCETKETQVIINGDSFSSINLEHHTEELDEVNLHGNSGKKKTLTSQETVLKKDVLENYSSGSLGDALKEVTGVSSVNTGNAIVKPVINGLHSSRITIINNGVRLQDQDWGIEHAPNIDINSVESVTVVKGSGALAYGGDAIGGVVILNPNKFITKDSLFGKSILTAQSNGRGGSLTSSLTKTFEKGWFVSGQGTYKQLGDFHAPDYILTNTGVKTKAISLSTGYKKFEKGFDVYYSYINNSLGILSASHIGNAQDLLNAINNSDPLITEDFSYKINSPRQDVSHHLIKTNFYKRFENLGKLSLQYDYQNNKRFEFDKRVGDDRNKPAVDLTLQTHSILSDFKFDANNNRVFHAGVLTRYQDNFANPDTGVRRLIPDYQKIDLGAYITSLFKLNSKLSIDAGLRYDFNRIDAKKFYQESRWNSNGYNEDFSDIIIDDNVTGNQLLVNPIFNYHNISISTGLMYNINKKSHFSFNYTLSNRAPNPSELFSDGLHHSAARIELGDLRIKQEHSNRFSTSYNFNNDKFSINSELFLNSIKDFIYLEPTGSEFTIRGEFPVWEYKQTNALLFGLDANLQYQLNSNWIVSNKTSFVHGEDKKNKRSLIDMPPFNTVTSFTFNKGKWLDLTCTLKSELVVKQNRYPNNNFEVYIPQTDSNELIDISSTPAGYHLLHFISSIKVYQESKTPIEIGVNVNNLLNTSYRNYLNRLRYFSDDIGRNMMISLKINY</sequence>
<dbReference type="Pfam" id="PF13715">
    <property type="entry name" value="CarbopepD_reg_2"/>
    <property type="match status" value="1"/>
</dbReference>
<dbReference type="Pfam" id="PF00593">
    <property type="entry name" value="TonB_dep_Rec_b-barrel"/>
    <property type="match status" value="1"/>
</dbReference>
<dbReference type="Gene3D" id="2.170.130.10">
    <property type="entry name" value="TonB-dependent receptor, plug domain"/>
    <property type="match status" value="1"/>
</dbReference>
<dbReference type="Gene3D" id="2.40.170.20">
    <property type="entry name" value="TonB-dependent receptor, beta-barrel domain"/>
    <property type="match status" value="1"/>
</dbReference>
<dbReference type="Pfam" id="PF07715">
    <property type="entry name" value="Plug"/>
    <property type="match status" value="1"/>
</dbReference>
<protein>
    <submittedName>
        <fullName evidence="15">TonB-dependent receptor</fullName>
    </submittedName>
</protein>
<dbReference type="InterPro" id="IPR039426">
    <property type="entry name" value="TonB-dep_rcpt-like"/>
</dbReference>
<evidence type="ECO:0000256" key="3">
    <source>
        <dbReference type="ARBA" id="ARBA00022452"/>
    </source>
</evidence>
<dbReference type="InterPro" id="IPR037066">
    <property type="entry name" value="Plug_dom_sf"/>
</dbReference>
<dbReference type="SUPFAM" id="SSF49464">
    <property type="entry name" value="Carboxypeptidase regulatory domain-like"/>
    <property type="match status" value="1"/>
</dbReference>
<keyword evidence="4 10" id="KW-0812">Transmembrane</keyword>
<feature type="chain" id="PRO_5045889985" evidence="12">
    <location>
        <begin position="19"/>
        <end position="801"/>
    </location>
</feature>
<reference evidence="16" key="1">
    <citation type="journal article" date="2019" name="Int. J. Syst. Evol. Microbiol.">
        <title>The Global Catalogue of Microorganisms (GCM) 10K type strain sequencing project: providing services to taxonomists for standard genome sequencing and annotation.</title>
        <authorList>
            <consortium name="The Broad Institute Genomics Platform"/>
            <consortium name="The Broad Institute Genome Sequencing Center for Infectious Disease"/>
            <person name="Wu L."/>
            <person name="Ma J."/>
        </authorList>
    </citation>
    <scope>NUCLEOTIDE SEQUENCE [LARGE SCALE GENOMIC DNA]</scope>
    <source>
        <strain evidence="16">CCUG 62114</strain>
    </source>
</reference>
<evidence type="ECO:0000256" key="7">
    <source>
        <dbReference type="ARBA" id="ARBA00023136"/>
    </source>
</evidence>
<dbReference type="EMBL" id="JBHTJM010000001">
    <property type="protein sequence ID" value="MFD0962515.1"/>
    <property type="molecule type" value="Genomic_DNA"/>
</dbReference>
<dbReference type="InterPro" id="IPR012910">
    <property type="entry name" value="Plug_dom"/>
</dbReference>
<evidence type="ECO:0000256" key="9">
    <source>
        <dbReference type="ARBA" id="ARBA00023237"/>
    </source>
</evidence>
<keyword evidence="7 10" id="KW-0472">Membrane</keyword>
<dbReference type="InterPro" id="IPR000531">
    <property type="entry name" value="Beta-barrel_TonB"/>
</dbReference>
<keyword evidence="16" id="KW-1185">Reference proteome</keyword>
<keyword evidence="2 10" id="KW-0813">Transport</keyword>
<feature type="signal peptide" evidence="12">
    <location>
        <begin position="1"/>
        <end position="18"/>
    </location>
</feature>
<evidence type="ECO:0000313" key="16">
    <source>
        <dbReference type="Proteomes" id="UP001596997"/>
    </source>
</evidence>
<name>A0ABW3HY80_9FLAO</name>
<evidence type="ECO:0000256" key="10">
    <source>
        <dbReference type="PROSITE-ProRule" id="PRU01360"/>
    </source>
</evidence>
<comment type="subcellular location">
    <subcellularLocation>
        <location evidence="1 10">Cell outer membrane</location>
        <topology evidence="1 10">Multi-pass membrane protein</topology>
    </subcellularLocation>
</comment>
<evidence type="ECO:0000256" key="2">
    <source>
        <dbReference type="ARBA" id="ARBA00022448"/>
    </source>
</evidence>
<dbReference type="InterPro" id="IPR036942">
    <property type="entry name" value="Beta-barrel_TonB_sf"/>
</dbReference>
<dbReference type="RefSeq" id="WP_377712252.1">
    <property type="nucleotide sequence ID" value="NZ_JBHTJM010000001.1"/>
</dbReference>
<feature type="domain" description="TonB-dependent receptor plug" evidence="14">
    <location>
        <begin position="117"/>
        <end position="221"/>
    </location>
</feature>
<proteinExistence type="inferred from homology"/>
<evidence type="ECO:0000259" key="14">
    <source>
        <dbReference type="Pfam" id="PF07715"/>
    </source>
</evidence>
<evidence type="ECO:0000256" key="12">
    <source>
        <dbReference type="SAM" id="SignalP"/>
    </source>
</evidence>
<accession>A0ABW3HY80</accession>
<organism evidence="15 16">
    <name type="scientific">Pseudofulvibacter geojedonensis</name>
    <dbReference type="NCBI Taxonomy" id="1123758"/>
    <lineage>
        <taxon>Bacteria</taxon>
        <taxon>Pseudomonadati</taxon>
        <taxon>Bacteroidota</taxon>
        <taxon>Flavobacteriia</taxon>
        <taxon>Flavobacteriales</taxon>
        <taxon>Flavobacteriaceae</taxon>
        <taxon>Pseudofulvibacter</taxon>
    </lineage>
</organism>
<evidence type="ECO:0000256" key="5">
    <source>
        <dbReference type="ARBA" id="ARBA00022729"/>
    </source>
</evidence>
<keyword evidence="6 11" id="KW-0798">TonB box</keyword>
<evidence type="ECO:0000256" key="4">
    <source>
        <dbReference type="ARBA" id="ARBA00022692"/>
    </source>
</evidence>
<keyword evidence="3 10" id="KW-1134">Transmembrane beta strand</keyword>
<evidence type="ECO:0000256" key="11">
    <source>
        <dbReference type="RuleBase" id="RU003357"/>
    </source>
</evidence>
<evidence type="ECO:0000259" key="13">
    <source>
        <dbReference type="Pfam" id="PF00593"/>
    </source>
</evidence>
<keyword evidence="9 10" id="KW-0998">Cell outer membrane</keyword>
<keyword evidence="5 12" id="KW-0732">Signal</keyword>
<evidence type="ECO:0000313" key="15">
    <source>
        <dbReference type="EMBL" id="MFD0962515.1"/>
    </source>
</evidence>
<gene>
    <name evidence="15" type="ORF">ACFQ1O_00685</name>
</gene>
<dbReference type="InterPro" id="IPR008969">
    <property type="entry name" value="CarboxyPept-like_regulatory"/>
</dbReference>
<evidence type="ECO:0000256" key="6">
    <source>
        <dbReference type="ARBA" id="ARBA00023077"/>
    </source>
</evidence>
<evidence type="ECO:0000256" key="1">
    <source>
        <dbReference type="ARBA" id="ARBA00004571"/>
    </source>
</evidence>
<dbReference type="PROSITE" id="PS52016">
    <property type="entry name" value="TONB_DEPENDENT_REC_3"/>
    <property type="match status" value="1"/>
</dbReference>
<dbReference type="Gene3D" id="2.60.40.1120">
    <property type="entry name" value="Carboxypeptidase-like, regulatory domain"/>
    <property type="match status" value="1"/>
</dbReference>
<comment type="caution">
    <text evidence="15">The sequence shown here is derived from an EMBL/GenBank/DDBJ whole genome shotgun (WGS) entry which is preliminary data.</text>
</comment>
<dbReference type="PANTHER" id="PTHR30069">
    <property type="entry name" value="TONB-DEPENDENT OUTER MEMBRANE RECEPTOR"/>
    <property type="match status" value="1"/>
</dbReference>
<keyword evidence="8 15" id="KW-0675">Receptor</keyword>
<feature type="domain" description="TonB-dependent receptor-like beta-barrel" evidence="13">
    <location>
        <begin position="335"/>
        <end position="770"/>
    </location>
</feature>
<comment type="similarity">
    <text evidence="10 11">Belongs to the TonB-dependent receptor family.</text>
</comment>
<evidence type="ECO:0000256" key="8">
    <source>
        <dbReference type="ARBA" id="ARBA00023170"/>
    </source>
</evidence>
<dbReference type="SUPFAM" id="SSF56935">
    <property type="entry name" value="Porins"/>
    <property type="match status" value="1"/>
</dbReference>
<dbReference type="PANTHER" id="PTHR30069:SF29">
    <property type="entry name" value="HEMOGLOBIN AND HEMOGLOBIN-HAPTOGLOBIN-BINDING PROTEIN 1-RELATED"/>
    <property type="match status" value="1"/>
</dbReference>